<evidence type="ECO:0000313" key="1">
    <source>
        <dbReference type="EMBL" id="QYC96951.1"/>
    </source>
</evidence>
<dbReference type="InterPro" id="IPR054285">
    <property type="entry name" value="DUF7020"/>
</dbReference>
<accession>A0AAE7WE67</accession>
<dbReference type="Proteomes" id="UP000826846">
    <property type="component" value="Segment"/>
</dbReference>
<evidence type="ECO:0000313" key="2">
    <source>
        <dbReference type="Proteomes" id="UP000826846"/>
    </source>
</evidence>
<dbReference type="Pfam" id="PF22885">
    <property type="entry name" value="DUF7020"/>
    <property type="match status" value="1"/>
</dbReference>
<dbReference type="RefSeq" id="YP_010673245.1">
    <property type="nucleotide sequence ID" value="NC_070983.1"/>
</dbReference>
<sequence length="138" mass="16405">MVNNKLDMFKSRILDVEYSKNLFEKHKKEAKEELESLLKDEEIPLFDRWCLFLEHGDLFPVASSVISRAVTSAVEGFYDLERYRTYIFSDIFEEYWFGEKESISDETKKAIKGCFEEFPEKPIRSIIFSGYSGFQHDW</sequence>
<name>A0AAE7WE67_9CAUD</name>
<protein>
    <submittedName>
        <fullName evidence="1">Uncharacterized protein</fullName>
    </submittedName>
</protein>
<dbReference type="GeneID" id="77949539"/>
<proteinExistence type="predicted"/>
<reference evidence="1 2" key="1">
    <citation type="submission" date="2021-06" db="EMBL/GenBank/DDBJ databases">
        <authorList>
            <person name="Tian F."/>
            <person name="Li J."/>
            <person name="Li F."/>
            <person name="Tong Y."/>
        </authorList>
    </citation>
    <scope>NUCLEOTIDE SEQUENCE [LARGE SCALE GENOMIC DNA]</scope>
</reference>
<dbReference type="KEGG" id="vg:77949539"/>
<organism evidence="1 2">
    <name type="scientific">Escherichia phage IME267</name>
    <dbReference type="NCBI Taxonomy" id="2860374"/>
    <lineage>
        <taxon>Viruses</taxon>
        <taxon>Duplodnaviria</taxon>
        <taxon>Heunggongvirae</taxon>
        <taxon>Uroviricota</taxon>
        <taxon>Caudoviricetes</taxon>
        <taxon>Mktvariviridae</taxon>
        <taxon>Gordonclarkvirinae</taxon>
        <taxon>Suseptimavirus</taxon>
        <taxon>Suseptimavirus IME267</taxon>
    </lineage>
</organism>
<dbReference type="EMBL" id="MZ398243">
    <property type="protein sequence ID" value="QYC96951.1"/>
    <property type="molecule type" value="Genomic_DNA"/>
</dbReference>
<keyword evidence="2" id="KW-1185">Reference proteome</keyword>